<evidence type="ECO:0000313" key="3">
    <source>
        <dbReference type="Proteomes" id="UP001164965"/>
    </source>
</evidence>
<geneLocation type="plasmid" evidence="2 3">
    <name>unnamed2</name>
</geneLocation>
<dbReference type="Gene3D" id="1.10.260.40">
    <property type="entry name" value="lambda repressor-like DNA-binding domains"/>
    <property type="match status" value="1"/>
</dbReference>
<dbReference type="EMBL" id="CP110617">
    <property type="protein sequence ID" value="UZJ26969.1"/>
    <property type="molecule type" value="Genomic_DNA"/>
</dbReference>
<evidence type="ECO:0000313" key="2">
    <source>
        <dbReference type="EMBL" id="UZJ26969.1"/>
    </source>
</evidence>
<gene>
    <name evidence="2" type="ORF">RHODO2019_18980</name>
</gene>
<dbReference type="InterPro" id="IPR010982">
    <property type="entry name" value="Lambda_DNA-bd_dom_sf"/>
</dbReference>
<keyword evidence="2" id="KW-0614">Plasmid</keyword>
<proteinExistence type="predicted"/>
<dbReference type="InterPro" id="IPR001387">
    <property type="entry name" value="Cro/C1-type_HTH"/>
</dbReference>
<keyword evidence="3" id="KW-1185">Reference proteome</keyword>
<name>A0ABY6P5L6_9NOCA</name>
<dbReference type="Proteomes" id="UP001164965">
    <property type="component" value="Plasmid unnamed2"/>
</dbReference>
<organism evidence="2 3">
    <name type="scientific">Rhodococcus antarcticus</name>
    <dbReference type="NCBI Taxonomy" id="2987751"/>
    <lineage>
        <taxon>Bacteria</taxon>
        <taxon>Bacillati</taxon>
        <taxon>Actinomycetota</taxon>
        <taxon>Actinomycetes</taxon>
        <taxon>Mycobacteriales</taxon>
        <taxon>Nocardiaceae</taxon>
        <taxon>Rhodococcus</taxon>
    </lineage>
</organism>
<dbReference type="Pfam" id="PF01381">
    <property type="entry name" value="HTH_3"/>
    <property type="match status" value="1"/>
</dbReference>
<dbReference type="SUPFAM" id="SSF47413">
    <property type="entry name" value="lambda repressor-like DNA-binding domains"/>
    <property type="match status" value="1"/>
</dbReference>
<dbReference type="RefSeq" id="WP_265385073.1">
    <property type="nucleotide sequence ID" value="NZ_CP110617.1"/>
</dbReference>
<feature type="domain" description="HTH cro/C1-type" evidence="1">
    <location>
        <begin position="32"/>
        <end position="79"/>
    </location>
</feature>
<accession>A0ABY6P5L6</accession>
<dbReference type="PROSITE" id="PS50943">
    <property type="entry name" value="HTH_CROC1"/>
    <property type="match status" value="1"/>
</dbReference>
<sequence length="127" mass="14001">MPDTAAHREHQAPPGQRAQSLSFLGVLEKIGSAGVTQVEVAKVVGSSARTVQNWASGANSPRGRSADKLLDLHTIIDVLRDTYTPEGMEIWLRSRNRNLDMQRPIELLMDGRTDEVLDQARWVAGGR</sequence>
<protein>
    <submittedName>
        <fullName evidence="2">DUF2384 domain-containing protein</fullName>
    </submittedName>
</protein>
<reference evidence="2" key="1">
    <citation type="submission" date="2022-10" db="EMBL/GenBank/DDBJ databases">
        <title>Rhodococcus sp.75.</title>
        <authorList>
            <person name="Sun M."/>
        </authorList>
    </citation>
    <scope>NUCLEOTIDE SEQUENCE</scope>
    <source>
        <strain evidence="2">75</strain>
        <plasmid evidence="2">unnamed2</plasmid>
    </source>
</reference>
<evidence type="ECO:0000259" key="1">
    <source>
        <dbReference type="PROSITE" id="PS50943"/>
    </source>
</evidence>